<dbReference type="SUPFAM" id="SSF159594">
    <property type="entry name" value="XCC0632-like"/>
    <property type="match status" value="1"/>
</dbReference>
<name>A0A078M6F3_9PSED</name>
<dbReference type="PATRIC" id="fig|1461581.3.peg.948"/>
<protein>
    <submittedName>
        <fullName evidence="2">Putative lipoprotein</fullName>
    </submittedName>
</protein>
<keyword evidence="2" id="KW-0449">Lipoprotein</keyword>
<reference evidence="2" key="1">
    <citation type="submission" date="2014-07" db="EMBL/GenBank/DDBJ databases">
        <authorList>
            <person name="Urmite Genomes Urmite Genomes"/>
        </authorList>
    </citation>
    <scope>NUCLEOTIDE SEQUENCE</scope>
    <source>
        <strain evidence="2">12M76_air</strain>
    </source>
</reference>
<evidence type="ECO:0000259" key="1">
    <source>
        <dbReference type="Pfam" id="PF03886"/>
    </source>
</evidence>
<dbReference type="OrthoDB" id="5795476at2"/>
<dbReference type="InterPro" id="IPR005586">
    <property type="entry name" value="ABC_trans_aux"/>
</dbReference>
<gene>
    <name evidence="2" type="ORF">BN1049_00967</name>
</gene>
<dbReference type="AlphaFoldDB" id="A0A078M6F3"/>
<dbReference type="EMBL" id="LK391969">
    <property type="protein sequence ID" value="CEF26045.1"/>
    <property type="molecule type" value="Genomic_DNA"/>
</dbReference>
<sequence>MIRPLTSAALLTALLGLGACTILPESEALSVYQFPTPPPASARVDQRAPLSLRVNTPQAGYAFSGPRIIVVTADDRVQSYKGVRWSDPSPQLLREYLAVSLQRSGALSSVTTDEHALHADVHLDTNLRRFNLDLDGTSRVVIELDARLVNPESRRIYLSRHFQVEQPVDNTQIDGVVAAYGQASEALARELVAWTAQQVAVIPQELAVPE</sequence>
<dbReference type="Pfam" id="PF03886">
    <property type="entry name" value="ABC_trans_aux"/>
    <property type="match status" value="1"/>
</dbReference>
<dbReference type="EMBL" id="LM997413">
    <property type="protein sequence ID" value="CEA03018.1"/>
    <property type="molecule type" value="Genomic_DNA"/>
</dbReference>
<organism evidence="2">
    <name type="scientific">Pseudomonas saudimassiliensis</name>
    <dbReference type="NCBI Taxonomy" id="1461581"/>
    <lineage>
        <taxon>Bacteria</taxon>
        <taxon>Pseudomonadati</taxon>
        <taxon>Pseudomonadota</taxon>
        <taxon>Gammaproteobacteria</taxon>
        <taxon>Pseudomonadales</taxon>
        <taxon>Pseudomonadaceae</taxon>
        <taxon>Pseudomonas</taxon>
    </lineage>
</organism>
<dbReference type="RefSeq" id="WP_044498574.1">
    <property type="nucleotide sequence ID" value="NZ_LK391969.1"/>
</dbReference>
<dbReference type="Gene3D" id="3.40.50.10610">
    <property type="entry name" value="ABC-type transport auxiliary lipoprotein component"/>
    <property type="match status" value="1"/>
</dbReference>
<dbReference type="PROSITE" id="PS51257">
    <property type="entry name" value="PROKAR_LIPOPROTEIN"/>
    <property type="match status" value="1"/>
</dbReference>
<accession>A0A078M6F3</accession>
<feature type="domain" description="ABC-type transport auxiliary lipoprotein component" evidence="1">
    <location>
        <begin position="32"/>
        <end position="191"/>
    </location>
</feature>
<proteinExistence type="predicted"/>
<evidence type="ECO:0000313" key="2">
    <source>
        <dbReference type="EMBL" id="CEA03018.1"/>
    </source>
</evidence>